<accession>A0A0M4QY08</accession>
<dbReference type="InterPro" id="IPR003439">
    <property type="entry name" value="ABC_transporter-like_ATP-bd"/>
</dbReference>
<dbReference type="PANTHER" id="PTHR24220">
    <property type="entry name" value="IMPORT ATP-BINDING PROTEIN"/>
    <property type="match status" value="1"/>
</dbReference>
<feature type="transmembrane region" description="Helical" evidence="12">
    <location>
        <begin position="629"/>
        <end position="646"/>
    </location>
</feature>
<evidence type="ECO:0000259" key="13">
    <source>
        <dbReference type="PROSITE" id="PS50893"/>
    </source>
</evidence>
<keyword evidence="9 12" id="KW-0472">Membrane</keyword>
<dbReference type="InterPro" id="IPR017911">
    <property type="entry name" value="MacB-like_ATP-bd"/>
</dbReference>
<evidence type="ECO:0000256" key="10">
    <source>
        <dbReference type="ARBA" id="ARBA00038076"/>
    </source>
</evidence>
<dbReference type="PROSITE" id="PS50893">
    <property type="entry name" value="ABC_TRANSPORTER_2"/>
    <property type="match status" value="1"/>
</dbReference>
<proteinExistence type="inferred from homology"/>
<evidence type="ECO:0000256" key="8">
    <source>
        <dbReference type="ARBA" id="ARBA00022989"/>
    </source>
</evidence>
<dbReference type="AlphaFoldDB" id="A0A0M4QY08"/>
<dbReference type="InterPro" id="IPR025857">
    <property type="entry name" value="MacB_PCD"/>
</dbReference>
<evidence type="ECO:0000256" key="1">
    <source>
        <dbReference type="ARBA" id="ARBA00004429"/>
    </source>
</evidence>
<dbReference type="SMART" id="SM00382">
    <property type="entry name" value="AAA"/>
    <property type="match status" value="1"/>
</dbReference>
<gene>
    <name evidence="14" type="ORF">AOC05_06845</name>
</gene>
<dbReference type="Pfam" id="PF02687">
    <property type="entry name" value="FtsX"/>
    <property type="match status" value="1"/>
</dbReference>
<evidence type="ECO:0000256" key="2">
    <source>
        <dbReference type="ARBA" id="ARBA00022448"/>
    </source>
</evidence>
<feature type="domain" description="ABC transporter" evidence="13">
    <location>
        <begin position="17"/>
        <end position="254"/>
    </location>
</feature>
<dbReference type="GO" id="GO:0022857">
    <property type="term" value="F:transmembrane transporter activity"/>
    <property type="evidence" value="ECO:0007669"/>
    <property type="project" value="TreeGrafter"/>
</dbReference>
<dbReference type="Pfam" id="PF12704">
    <property type="entry name" value="MacB_PCD"/>
    <property type="match status" value="1"/>
</dbReference>
<evidence type="ECO:0000256" key="6">
    <source>
        <dbReference type="ARBA" id="ARBA00022741"/>
    </source>
</evidence>
<dbReference type="InterPro" id="IPR003838">
    <property type="entry name" value="ABC3_permease_C"/>
</dbReference>
<dbReference type="InterPro" id="IPR027417">
    <property type="entry name" value="P-loop_NTPase"/>
</dbReference>
<evidence type="ECO:0000256" key="12">
    <source>
        <dbReference type="SAM" id="Phobius"/>
    </source>
</evidence>
<keyword evidence="5 12" id="KW-0812">Transmembrane</keyword>
<protein>
    <recommendedName>
        <fullName evidence="13">ABC transporter domain-containing protein</fullName>
    </recommendedName>
</protein>
<keyword evidence="2" id="KW-0813">Transport</keyword>
<keyword evidence="6" id="KW-0547">Nucleotide-binding</keyword>
<keyword evidence="8 12" id="KW-1133">Transmembrane helix</keyword>
<dbReference type="Pfam" id="PF00005">
    <property type="entry name" value="ABC_tran"/>
    <property type="match status" value="1"/>
</dbReference>
<feature type="transmembrane region" description="Helical" evidence="12">
    <location>
        <begin position="531"/>
        <end position="556"/>
    </location>
</feature>
<keyword evidence="4" id="KW-0997">Cell inner membrane</keyword>
<dbReference type="CDD" id="cd03255">
    <property type="entry name" value="ABC_MJ0796_LolCDE_FtsE"/>
    <property type="match status" value="1"/>
</dbReference>
<comment type="subcellular location">
    <subcellularLocation>
        <location evidence="1">Cell inner membrane</location>
        <topology evidence="1">Multi-pass membrane protein</topology>
    </subcellularLocation>
</comment>
<name>A0A0M4QY08_9MICC</name>
<dbReference type="SUPFAM" id="SSF52540">
    <property type="entry name" value="P-loop containing nucleoside triphosphate hydrolases"/>
    <property type="match status" value="1"/>
</dbReference>
<dbReference type="PANTHER" id="PTHR24220:SF648">
    <property type="entry name" value="ABC TRANSPORTER ATP-BINDING PROTEIN YTRE"/>
    <property type="match status" value="1"/>
</dbReference>
<evidence type="ECO:0000313" key="14">
    <source>
        <dbReference type="EMBL" id="ALE92114.1"/>
    </source>
</evidence>
<dbReference type="InterPro" id="IPR003593">
    <property type="entry name" value="AAA+_ATPase"/>
</dbReference>
<evidence type="ECO:0000256" key="4">
    <source>
        <dbReference type="ARBA" id="ARBA00022519"/>
    </source>
</evidence>
<dbReference type="GO" id="GO:0005886">
    <property type="term" value="C:plasma membrane"/>
    <property type="evidence" value="ECO:0007669"/>
    <property type="project" value="UniProtKB-SubCell"/>
</dbReference>
<dbReference type="Gene3D" id="3.40.50.300">
    <property type="entry name" value="P-loop containing nucleotide triphosphate hydrolases"/>
    <property type="match status" value="1"/>
</dbReference>
<dbReference type="InterPro" id="IPR017871">
    <property type="entry name" value="ABC_transporter-like_CS"/>
</dbReference>
<evidence type="ECO:0000313" key="15">
    <source>
        <dbReference type="Proteomes" id="UP000062833"/>
    </source>
</evidence>
<organism evidence="14 15">
    <name type="scientific">Arthrobacter alpinus</name>
    <dbReference type="NCBI Taxonomy" id="656366"/>
    <lineage>
        <taxon>Bacteria</taxon>
        <taxon>Bacillati</taxon>
        <taxon>Actinomycetota</taxon>
        <taxon>Actinomycetes</taxon>
        <taxon>Micrococcales</taxon>
        <taxon>Micrococcaceae</taxon>
        <taxon>Arthrobacter</taxon>
    </lineage>
</organism>
<evidence type="ECO:0000256" key="11">
    <source>
        <dbReference type="ARBA" id="ARBA00038388"/>
    </source>
</evidence>
<dbReference type="GO" id="GO:0016887">
    <property type="term" value="F:ATP hydrolysis activity"/>
    <property type="evidence" value="ECO:0007669"/>
    <property type="project" value="InterPro"/>
</dbReference>
<feature type="transmembrane region" description="Helical" evidence="12">
    <location>
        <begin position="283"/>
        <end position="303"/>
    </location>
</feature>
<dbReference type="EMBL" id="CP012677">
    <property type="protein sequence ID" value="ALE92114.1"/>
    <property type="molecule type" value="Genomic_DNA"/>
</dbReference>
<keyword evidence="7" id="KW-0067">ATP-binding</keyword>
<dbReference type="GO" id="GO:0005524">
    <property type="term" value="F:ATP binding"/>
    <property type="evidence" value="ECO:0007669"/>
    <property type="project" value="UniProtKB-KW"/>
</dbReference>
<keyword evidence="3" id="KW-1003">Cell membrane</keyword>
<dbReference type="PATRIC" id="fig|656366.3.peg.1465"/>
<dbReference type="OrthoDB" id="4814201at2"/>
<dbReference type="PROSITE" id="PS00211">
    <property type="entry name" value="ABC_TRANSPORTER_1"/>
    <property type="match status" value="1"/>
</dbReference>
<comment type="similarity">
    <text evidence="10">Belongs to the ABC-4 integral membrane protein family.</text>
</comment>
<evidence type="ECO:0000256" key="3">
    <source>
        <dbReference type="ARBA" id="ARBA00022475"/>
    </source>
</evidence>
<evidence type="ECO:0000256" key="5">
    <source>
        <dbReference type="ARBA" id="ARBA00022692"/>
    </source>
</evidence>
<reference evidence="15" key="1">
    <citation type="submission" date="2015-09" db="EMBL/GenBank/DDBJ databases">
        <title>Complete genome of Arthrobacter alpinus strain R3.8.</title>
        <authorList>
            <person name="See-Too W.S."/>
            <person name="Chan K.G."/>
        </authorList>
    </citation>
    <scope>NUCLEOTIDE SEQUENCE [LARGE SCALE GENOMIC DNA]</scope>
    <source>
        <strain evidence="15">R3.8</strain>
    </source>
</reference>
<dbReference type="Proteomes" id="UP000062833">
    <property type="component" value="Chromosome"/>
</dbReference>
<dbReference type="RefSeq" id="WP_062006591.1">
    <property type="nucleotide sequence ID" value="NZ_CP012677.1"/>
</dbReference>
<dbReference type="InterPro" id="IPR015854">
    <property type="entry name" value="ABC_transpr_LolD-like"/>
</dbReference>
<evidence type="ECO:0000256" key="7">
    <source>
        <dbReference type="ARBA" id="ARBA00022840"/>
    </source>
</evidence>
<evidence type="ECO:0000256" key="9">
    <source>
        <dbReference type="ARBA" id="ARBA00023136"/>
    </source>
</evidence>
<dbReference type="KEGG" id="aaq:AOC05_06845"/>
<keyword evidence="15" id="KW-1185">Reference proteome</keyword>
<comment type="similarity">
    <text evidence="11">Belongs to the ABC transporter superfamily. Macrolide exporter (TC 3.A.1.122) family.</text>
</comment>
<sequence>MSVPEEETESADPRAIVELFHIQRSFEQSGGPIALKEVNLTVYPGDFLAIIGASGSGKSTLLNIIGLLDTPTSGHLYLNGIDVSSATEKSRNRLRSAFLGFVFQASHVIGRDSVARNAALSLRIQGVARKERPEIVGYWLDYFGLGHRASSLGKQISGGEKQRLALARAVASGPLLLLADEPTGNLDATNSELVIDHLKQLNAAGTTIIVITHDPTVAAAAKRQVGMIDGSLHDGNPHIAEAEQLRTRREGSNRFGKRRPVRELSDLISDALTGISTSFGRSILLIVAFMLGIAGLVASTGISQSAATQISEKISQSALDEVRFSKTVPADSPDLEPVLQWVEGVQSSLSRIDGVVGAGFKSVLPEKAMTISRFSPLSLSPLPISNTSVVMVDQTFLSTNDLSISPTTPSIFATDTPTKAAILGRQAAEKLGIEPKSTGNSIWVSGQEIPVVGILTDSPRDPALESAILLSPGVAKASYANTTIVVRTQPGYPAPLSNVLASAIEPGNPASIKINTVGDLRTLARGVRSDLSILIGGVSVILLLLAMLSAATTMYVSVRSRTSEIALRRALGSSQASIASLFLLEGGFMGAIGGLLGCAAGSSAIVIICIAQGWSAVLAWWWLPAAASIGLATGIISALVPALIAAKQNPAQAIRD</sequence>